<feature type="compositionally biased region" description="Polar residues" evidence="1">
    <location>
        <begin position="220"/>
        <end position="234"/>
    </location>
</feature>
<evidence type="ECO:0000313" key="3">
    <source>
        <dbReference type="EMBL" id="QRP69635.1"/>
    </source>
</evidence>
<reference evidence="2 4" key="1">
    <citation type="submission" date="2020-12" db="EMBL/GenBank/DDBJ databases">
        <title>FDA dAtabase for Regulatory Grade micrObial Sequences (FDA-ARGOS): Supporting development and validation of Infectious Disease Dx tests.</title>
        <authorList>
            <person name="Sproer C."/>
            <person name="Gronow S."/>
            <person name="Severitt S."/>
            <person name="Schroder I."/>
            <person name="Tallon L."/>
            <person name="Sadzewicz L."/>
            <person name="Zhao X."/>
            <person name="Boylan J."/>
            <person name="Ott S."/>
            <person name="Bowen H."/>
            <person name="Vavikolanu K."/>
            <person name="Mehta A."/>
            <person name="Aluvathingal J."/>
            <person name="Nadendla S."/>
            <person name="Lowell S."/>
            <person name="Myers T."/>
            <person name="Yan Y."/>
            <person name="Sichtig H."/>
        </authorList>
    </citation>
    <scope>NUCLEOTIDE SEQUENCE [LARGE SCALE GENOMIC DNA]</scope>
    <source>
        <strain evidence="2 4">FDAARGOS_1053</strain>
        <strain evidence="3">FDAARGOS_1191</strain>
    </source>
</reference>
<dbReference type="Proteomes" id="UP000596145">
    <property type="component" value="Chromosome"/>
</dbReference>
<evidence type="ECO:0000313" key="4">
    <source>
        <dbReference type="Proteomes" id="UP000596145"/>
    </source>
</evidence>
<dbReference type="EMBL" id="CP069534">
    <property type="protein sequence ID" value="QRP69635.1"/>
    <property type="molecule type" value="Genomic_DNA"/>
</dbReference>
<name>A0A7T4EDY4_9CORY</name>
<protein>
    <submittedName>
        <fullName evidence="2">DUF3710 domain-containing protein</fullName>
    </submittedName>
</protein>
<dbReference type="AlphaFoldDB" id="A0A7T4EDY4"/>
<dbReference type="GeneID" id="92760217"/>
<proteinExistence type="predicted"/>
<sequence>MNIFGPFDSESPGARELDVSDFASSVLDLGSLRIPLPHDSEVQVEMGEQGPKLLHIVTPYGRITPVGFAAAKTGNLWREVYPSIVDGMTEDGLDAHVEDGPWGPEVVGRTQRATLRLIGVQGGRWMIRFTCAAPNETADEMAEIARATVARTIVDRGDAPIPPGQPLPISVPDALAKQIQDAMQARAHREHSIARQPQEPPLASQTVREEGSDPLDVQDDVQSSRPTPEDSSTDYVRDEDDVSSSGAHAYVPTPSAGFDQSAHDSRTEGLAFGEGDDAPLSEAENSGAYVESTRGRDTSRSAAEARERMFDWRSDSVNGSAIQQIAPQNRSF</sequence>
<organism evidence="2 4">
    <name type="scientific">Corynebacterium glucuronolyticum</name>
    <dbReference type="NCBI Taxonomy" id="39791"/>
    <lineage>
        <taxon>Bacteria</taxon>
        <taxon>Bacillati</taxon>
        <taxon>Actinomycetota</taxon>
        <taxon>Actinomycetes</taxon>
        <taxon>Mycobacteriales</taxon>
        <taxon>Corynebacteriaceae</taxon>
        <taxon>Corynebacterium</taxon>
    </lineage>
</organism>
<dbReference type="RefSeq" id="WP_005389835.1">
    <property type="nucleotide sequence ID" value="NZ_CP066007.1"/>
</dbReference>
<feature type="region of interest" description="Disordered" evidence="1">
    <location>
        <begin position="179"/>
        <end position="305"/>
    </location>
</feature>
<accession>A0A7T4EDY4</accession>
<feature type="compositionally biased region" description="Basic and acidic residues" evidence="1">
    <location>
        <begin position="293"/>
        <end position="305"/>
    </location>
</feature>
<dbReference type="InterPro" id="IPR022183">
    <property type="entry name" value="DUF3710"/>
</dbReference>
<dbReference type="EMBL" id="CP066007">
    <property type="protein sequence ID" value="QQB45610.1"/>
    <property type="molecule type" value="Genomic_DNA"/>
</dbReference>
<evidence type="ECO:0000313" key="2">
    <source>
        <dbReference type="EMBL" id="QQB45610.1"/>
    </source>
</evidence>
<dbReference type="Proteomes" id="UP000617681">
    <property type="component" value="Chromosome"/>
</dbReference>
<evidence type="ECO:0000256" key="1">
    <source>
        <dbReference type="SAM" id="MobiDB-lite"/>
    </source>
</evidence>
<dbReference type="Pfam" id="PF12502">
    <property type="entry name" value="DUF3710"/>
    <property type="match status" value="1"/>
</dbReference>
<gene>
    <name evidence="2" type="ORF">I6I10_08825</name>
    <name evidence="3" type="ORF">I6J21_07315</name>
</gene>
<dbReference type="OrthoDB" id="8480367at2"/>